<dbReference type="EMBL" id="CP036268">
    <property type="protein sequence ID" value="QDT37901.1"/>
    <property type="molecule type" value="Genomic_DNA"/>
</dbReference>
<feature type="transmembrane region" description="Helical" evidence="1">
    <location>
        <begin position="82"/>
        <end position="103"/>
    </location>
</feature>
<evidence type="ECO:0000313" key="2">
    <source>
        <dbReference type="EMBL" id="QDT37901.1"/>
    </source>
</evidence>
<dbReference type="KEGG" id="svp:Pan189_22840"/>
<evidence type="ECO:0000256" key="1">
    <source>
        <dbReference type="SAM" id="Phobius"/>
    </source>
</evidence>
<dbReference type="OrthoDB" id="277696at2"/>
<dbReference type="Proteomes" id="UP000317318">
    <property type="component" value="Chromosome"/>
</dbReference>
<gene>
    <name evidence="2" type="ORF">Pan189_22840</name>
</gene>
<organism evidence="2 3">
    <name type="scientific">Stratiformator vulcanicus</name>
    <dbReference type="NCBI Taxonomy" id="2527980"/>
    <lineage>
        <taxon>Bacteria</taxon>
        <taxon>Pseudomonadati</taxon>
        <taxon>Planctomycetota</taxon>
        <taxon>Planctomycetia</taxon>
        <taxon>Planctomycetales</taxon>
        <taxon>Planctomycetaceae</taxon>
        <taxon>Stratiformator</taxon>
    </lineage>
</organism>
<keyword evidence="1" id="KW-0812">Transmembrane</keyword>
<feature type="transmembrane region" description="Helical" evidence="1">
    <location>
        <begin position="6"/>
        <end position="25"/>
    </location>
</feature>
<feature type="transmembrane region" description="Helical" evidence="1">
    <location>
        <begin position="37"/>
        <end position="56"/>
    </location>
</feature>
<proteinExistence type="predicted"/>
<keyword evidence="1" id="KW-0472">Membrane</keyword>
<accession>A0A517R217</accession>
<feature type="transmembrane region" description="Helical" evidence="1">
    <location>
        <begin position="115"/>
        <end position="134"/>
    </location>
</feature>
<protein>
    <submittedName>
        <fullName evidence="2">Uncharacterized protein</fullName>
    </submittedName>
</protein>
<dbReference type="RefSeq" id="WP_145363979.1">
    <property type="nucleotide sequence ID" value="NZ_CP036268.1"/>
</dbReference>
<name>A0A517R217_9PLAN</name>
<feature type="transmembrane region" description="Helical" evidence="1">
    <location>
        <begin position="140"/>
        <end position="157"/>
    </location>
</feature>
<sequence length="170" mass="19251">MSDLIVVWTVRLAIGCYLLRWLLVAARIGTPGFHRKIWTVGALSLLAHLAAAFQFVHRWSHASAYQAVRVETFEATGWDSGFGVWINYAFALVWAFDASLWWIKGDRWAKWWPGQIVVQSFLAFIVFQATVIFGPGWWKVVGVIIAALFAFALIRLSRSHGSGLDHHSHE</sequence>
<keyword evidence="1" id="KW-1133">Transmembrane helix</keyword>
<keyword evidence="3" id="KW-1185">Reference proteome</keyword>
<dbReference type="AlphaFoldDB" id="A0A517R217"/>
<evidence type="ECO:0000313" key="3">
    <source>
        <dbReference type="Proteomes" id="UP000317318"/>
    </source>
</evidence>
<reference evidence="2 3" key="1">
    <citation type="submission" date="2019-02" db="EMBL/GenBank/DDBJ databases">
        <title>Deep-cultivation of Planctomycetes and their phenomic and genomic characterization uncovers novel biology.</title>
        <authorList>
            <person name="Wiegand S."/>
            <person name="Jogler M."/>
            <person name="Boedeker C."/>
            <person name="Pinto D."/>
            <person name="Vollmers J."/>
            <person name="Rivas-Marin E."/>
            <person name="Kohn T."/>
            <person name="Peeters S.H."/>
            <person name="Heuer A."/>
            <person name="Rast P."/>
            <person name="Oberbeckmann S."/>
            <person name="Bunk B."/>
            <person name="Jeske O."/>
            <person name="Meyerdierks A."/>
            <person name="Storesund J.E."/>
            <person name="Kallscheuer N."/>
            <person name="Luecker S."/>
            <person name="Lage O.M."/>
            <person name="Pohl T."/>
            <person name="Merkel B.J."/>
            <person name="Hornburger P."/>
            <person name="Mueller R.-W."/>
            <person name="Bruemmer F."/>
            <person name="Labrenz M."/>
            <person name="Spormann A.M."/>
            <person name="Op den Camp H."/>
            <person name="Overmann J."/>
            <person name="Amann R."/>
            <person name="Jetten M.S.M."/>
            <person name="Mascher T."/>
            <person name="Medema M.H."/>
            <person name="Devos D.P."/>
            <person name="Kaster A.-K."/>
            <person name="Ovreas L."/>
            <person name="Rohde M."/>
            <person name="Galperin M.Y."/>
            <person name="Jogler C."/>
        </authorList>
    </citation>
    <scope>NUCLEOTIDE SEQUENCE [LARGE SCALE GENOMIC DNA]</scope>
    <source>
        <strain evidence="2 3">Pan189</strain>
    </source>
</reference>